<dbReference type="Gene3D" id="1.10.287.130">
    <property type="match status" value="1"/>
</dbReference>
<dbReference type="Pfam" id="PF02518">
    <property type="entry name" value="HATPase_c"/>
    <property type="match status" value="1"/>
</dbReference>
<dbReference type="InterPro" id="IPR004358">
    <property type="entry name" value="Sig_transdc_His_kin-like_C"/>
</dbReference>
<gene>
    <name evidence="9" type="ORF">NEA10_10110</name>
</gene>
<reference evidence="9" key="1">
    <citation type="submission" date="2022-06" db="EMBL/GenBank/DDBJ databases">
        <title>Genome sequence of Phormidium yuhuli AB48 isolated from an industrial photobioreactor environment.</title>
        <authorList>
            <person name="Qiu Y."/>
            <person name="Noonan A.J.C."/>
            <person name="Dofher K."/>
            <person name="Koch M."/>
            <person name="Kieft B."/>
            <person name="Lin X."/>
            <person name="Ziels R.M."/>
            <person name="Hallam S.J."/>
        </authorList>
    </citation>
    <scope>NUCLEOTIDE SEQUENCE</scope>
    <source>
        <strain evidence="9">AB48</strain>
    </source>
</reference>
<dbReference type="InterPro" id="IPR029016">
    <property type="entry name" value="GAF-like_dom_sf"/>
</dbReference>
<dbReference type="SMART" id="SM00065">
    <property type="entry name" value="GAF"/>
    <property type="match status" value="3"/>
</dbReference>
<dbReference type="Proteomes" id="UP001056708">
    <property type="component" value="Chromosome"/>
</dbReference>
<dbReference type="InterPro" id="IPR036890">
    <property type="entry name" value="HATPase_C_sf"/>
</dbReference>
<evidence type="ECO:0000256" key="6">
    <source>
        <dbReference type="SAM" id="Coils"/>
    </source>
</evidence>
<dbReference type="SUPFAM" id="SSF55781">
    <property type="entry name" value="GAF domain-like"/>
    <property type="match status" value="3"/>
</dbReference>
<dbReference type="Pfam" id="PF01590">
    <property type="entry name" value="GAF"/>
    <property type="match status" value="3"/>
</dbReference>
<dbReference type="SUPFAM" id="SSF55874">
    <property type="entry name" value="ATPase domain of HSP90 chaperone/DNA topoisomerase II/histidine kinase"/>
    <property type="match status" value="1"/>
</dbReference>
<dbReference type="InterPro" id="IPR005467">
    <property type="entry name" value="His_kinase_dom"/>
</dbReference>
<evidence type="ECO:0000256" key="2">
    <source>
        <dbReference type="ARBA" id="ARBA00006402"/>
    </source>
</evidence>
<dbReference type="InterPro" id="IPR003594">
    <property type="entry name" value="HATPase_dom"/>
</dbReference>
<keyword evidence="10" id="KW-1185">Reference proteome</keyword>
<evidence type="ECO:0000259" key="8">
    <source>
        <dbReference type="PROSITE" id="PS50109"/>
    </source>
</evidence>
<dbReference type="PROSITE" id="PS50046">
    <property type="entry name" value="PHYTOCHROME_2"/>
    <property type="match status" value="2"/>
</dbReference>
<sequence>MPDNREDNTLDLQRQVQVANLINQINTELSSTLELEDSLNTACRLLCQTLNCSRASVLVQDDGDPDSLITQGEYMDGEYPSQMGLRIDAQDNSHLQVLMSQNTPVSERDMLEFPGLGAQTREALESLKIKSMLAMATRYQGNVNGIIGLHQCDQPRQWQDWEEQLLQGVARQLGIAIDRARLYKTSQDAAAQEAFLRLVTNKIRNTLDVETILQTAVDGARRLLQADRVVIYQFQENWKGRVVVEDVTEPWTSVLGNMGADDCFSGEYAHLYQEGRIRAIDNIETDLDLDECHASFLKKLDVKANLIIPILIGQNQEGDLPELWGLLIVHQCSSSRHWRVRESHLMSQLADQIAIAIQQAEILARSQAQAERESLLRLMTERVHSTLDLPEILQTAVTGIRGLLETDRVLVYQFINGKEGGWDGDVVVEDVSQPQWSIINQKTCDDCFGGEHTQLYLKGRVRAINNVANDPDLDDCHRQFLSNISVQANLIVPIVTKLADSPDGEIYLWGLLLAQACAAPRQWQDDEMGLLGQLSEQIAIGIQQAELYNQTKTQAQELQATLDRLQSTQLQLIQTEKLSGLGKMAAGVAHEINNANNFIFANLHYVQEYGTSLLEGLACLDSEAAINLKEDLDFDYIQEDFPNMLKSMREGSQRIHTVVRSLQTFSHLNEAEVKSVNLHDCLDSSLSMLQLRFHANLSIEKEYSPEMPQVACYPGQVNQVFFNLIENALDALESQPGSVELCLRTEVLSEDWVRISITDNGPGIAPEIRDRIFDPFFTTKPVGSGTGLGLSTCYQTIVQGHQGKLYLNPDLDSGTEIRIELPVHRRDCT</sequence>
<organism evidence="9 10">
    <name type="scientific">Phormidium yuhuli AB48</name>
    <dbReference type="NCBI Taxonomy" id="2940671"/>
    <lineage>
        <taxon>Bacteria</taxon>
        <taxon>Bacillati</taxon>
        <taxon>Cyanobacteriota</taxon>
        <taxon>Cyanophyceae</taxon>
        <taxon>Oscillatoriophycideae</taxon>
        <taxon>Oscillatoriales</taxon>
        <taxon>Oscillatoriaceae</taxon>
        <taxon>Phormidium</taxon>
        <taxon>Phormidium yuhuli</taxon>
    </lineage>
</organism>
<comment type="catalytic activity">
    <reaction evidence="1">
        <text>ATP + protein L-histidine = ADP + protein N-phospho-L-histidine.</text>
        <dbReference type="EC" id="2.7.13.3"/>
    </reaction>
</comment>
<keyword evidence="4" id="KW-0418">Kinase</keyword>
<dbReference type="Gene3D" id="3.30.565.10">
    <property type="entry name" value="Histidine kinase-like ATPase, C-terminal domain"/>
    <property type="match status" value="1"/>
</dbReference>
<feature type="domain" description="Phytochrome chromophore attachment site" evidence="7">
    <location>
        <begin position="388"/>
        <end position="537"/>
    </location>
</feature>
<evidence type="ECO:0000256" key="1">
    <source>
        <dbReference type="ARBA" id="ARBA00000085"/>
    </source>
</evidence>
<evidence type="ECO:0000313" key="10">
    <source>
        <dbReference type="Proteomes" id="UP001056708"/>
    </source>
</evidence>
<proteinExistence type="inferred from homology"/>
<dbReference type="EMBL" id="CP098611">
    <property type="protein sequence ID" value="USR93040.1"/>
    <property type="molecule type" value="Genomic_DNA"/>
</dbReference>
<feature type="coiled-coil region" evidence="6">
    <location>
        <begin position="548"/>
        <end position="575"/>
    </location>
</feature>
<dbReference type="PROSITE" id="PS50109">
    <property type="entry name" value="HIS_KIN"/>
    <property type="match status" value="1"/>
</dbReference>
<evidence type="ECO:0000256" key="3">
    <source>
        <dbReference type="ARBA" id="ARBA00012438"/>
    </source>
</evidence>
<protein>
    <recommendedName>
        <fullName evidence="3">histidine kinase</fullName>
        <ecNumber evidence="3">2.7.13.3</ecNumber>
    </recommendedName>
</protein>
<name>A0ABY5AVZ8_9CYAN</name>
<keyword evidence="4" id="KW-0808">Transferase</keyword>
<feature type="domain" description="Phytochrome chromophore attachment site" evidence="7">
    <location>
        <begin position="208"/>
        <end position="352"/>
    </location>
</feature>
<dbReference type="Gene3D" id="3.30.450.40">
    <property type="match status" value="3"/>
</dbReference>
<keyword evidence="5" id="KW-0902">Two-component regulatory system</keyword>
<evidence type="ECO:0000256" key="4">
    <source>
        <dbReference type="ARBA" id="ARBA00022777"/>
    </source>
</evidence>
<dbReference type="SMART" id="SM00387">
    <property type="entry name" value="HATPase_c"/>
    <property type="match status" value="1"/>
</dbReference>
<comment type="similarity">
    <text evidence="2">In the N-terminal section; belongs to the phytochrome family.</text>
</comment>
<dbReference type="RefSeq" id="WP_252665213.1">
    <property type="nucleotide sequence ID" value="NZ_CP098611.1"/>
</dbReference>
<dbReference type="InterPro" id="IPR003018">
    <property type="entry name" value="GAF"/>
</dbReference>
<evidence type="ECO:0000259" key="7">
    <source>
        <dbReference type="PROSITE" id="PS50046"/>
    </source>
</evidence>
<feature type="domain" description="Histidine kinase" evidence="8">
    <location>
        <begin position="587"/>
        <end position="825"/>
    </location>
</feature>
<keyword evidence="6" id="KW-0175">Coiled coil</keyword>
<evidence type="ECO:0000313" key="9">
    <source>
        <dbReference type="EMBL" id="USR93040.1"/>
    </source>
</evidence>
<accession>A0ABY5AVZ8</accession>
<dbReference type="PRINTS" id="PR00344">
    <property type="entry name" value="BCTRLSENSOR"/>
</dbReference>
<dbReference type="EC" id="2.7.13.3" evidence="3"/>
<dbReference type="PANTHER" id="PTHR43065:SF50">
    <property type="entry name" value="HISTIDINE KINASE"/>
    <property type="match status" value="1"/>
</dbReference>
<evidence type="ECO:0000256" key="5">
    <source>
        <dbReference type="ARBA" id="ARBA00023012"/>
    </source>
</evidence>
<dbReference type="InterPro" id="IPR016132">
    <property type="entry name" value="Phyto_chromo_attachment"/>
</dbReference>
<dbReference type="PANTHER" id="PTHR43065">
    <property type="entry name" value="SENSOR HISTIDINE KINASE"/>
    <property type="match status" value="1"/>
</dbReference>